<organism evidence="2 3">
    <name type="scientific">Ceratopteris richardii</name>
    <name type="common">Triangle waterfern</name>
    <dbReference type="NCBI Taxonomy" id="49495"/>
    <lineage>
        <taxon>Eukaryota</taxon>
        <taxon>Viridiplantae</taxon>
        <taxon>Streptophyta</taxon>
        <taxon>Embryophyta</taxon>
        <taxon>Tracheophyta</taxon>
        <taxon>Polypodiopsida</taxon>
        <taxon>Polypodiidae</taxon>
        <taxon>Polypodiales</taxon>
        <taxon>Pteridineae</taxon>
        <taxon>Pteridaceae</taxon>
        <taxon>Parkerioideae</taxon>
        <taxon>Ceratopteris</taxon>
    </lineage>
</organism>
<sequence length="174" mass="19416">MGGEGQILTKSRRKSVDHLVKSKNHKARVGCSETSDSGAPCGLAFQALCILFLVYAGFFWATRRALYGVHVAPLPQNASLDQFSEGRTMKHIRYLADDIGIRQEGSIGLIEAAKYIKLELEYCKQRASNSVRVDIDQSFVYGSFNMIFLKHSITLAYKNHTNIAIRVCTLKNIS</sequence>
<gene>
    <name evidence="2" type="ORF">KP509_04G098200</name>
</gene>
<keyword evidence="1" id="KW-0472">Membrane</keyword>
<name>A0A8T2V7H6_CERRI</name>
<keyword evidence="1" id="KW-0812">Transmembrane</keyword>
<dbReference type="Proteomes" id="UP000825935">
    <property type="component" value="Chromosome 4"/>
</dbReference>
<accession>A0A8T2V7H6</accession>
<dbReference type="EMBL" id="CM035409">
    <property type="protein sequence ID" value="KAH7440249.1"/>
    <property type="molecule type" value="Genomic_DNA"/>
</dbReference>
<comment type="caution">
    <text evidence="2">The sequence shown here is derived from an EMBL/GenBank/DDBJ whole genome shotgun (WGS) entry which is preliminary data.</text>
</comment>
<keyword evidence="1" id="KW-1133">Transmembrane helix</keyword>
<dbReference type="OMA" id="NHTNIAI"/>
<evidence type="ECO:0000313" key="3">
    <source>
        <dbReference type="Proteomes" id="UP000825935"/>
    </source>
</evidence>
<evidence type="ECO:0000256" key="1">
    <source>
        <dbReference type="SAM" id="Phobius"/>
    </source>
</evidence>
<reference evidence="2" key="1">
    <citation type="submission" date="2021-08" db="EMBL/GenBank/DDBJ databases">
        <title>WGS assembly of Ceratopteris richardii.</title>
        <authorList>
            <person name="Marchant D.B."/>
            <person name="Chen G."/>
            <person name="Jenkins J."/>
            <person name="Shu S."/>
            <person name="Leebens-Mack J."/>
            <person name="Grimwood J."/>
            <person name="Schmutz J."/>
            <person name="Soltis P."/>
            <person name="Soltis D."/>
            <person name="Chen Z.-H."/>
        </authorList>
    </citation>
    <scope>NUCLEOTIDE SEQUENCE</scope>
    <source>
        <strain evidence="2">Whitten #5841</strain>
        <tissue evidence="2">Leaf</tissue>
    </source>
</reference>
<dbReference type="AlphaFoldDB" id="A0A8T2V7H6"/>
<feature type="transmembrane region" description="Helical" evidence="1">
    <location>
        <begin position="43"/>
        <end position="61"/>
    </location>
</feature>
<dbReference type="OrthoDB" id="76293at2759"/>
<protein>
    <submittedName>
        <fullName evidence="2">Uncharacterized protein</fullName>
    </submittedName>
</protein>
<keyword evidence="3" id="KW-1185">Reference proteome</keyword>
<proteinExistence type="predicted"/>
<evidence type="ECO:0000313" key="2">
    <source>
        <dbReference type="EMBL" id="KAH7440249.1"/>
    </source>
</evidence>